<dbReference type="RefSeq" id="WP_268881058.1">
    <property type="nucleotide sequence ID" value="NZ_CP114029.1"/>
</dbReference>
<name>A0ABY7BXR3_9HYPH</name>
<comment type="similarity">
    <text evidence="1">Belongs to the TPP enzyme family.</text>
</comment>
<dbReference type="InterPro" id="IPR029061">
    <property type="entry name" value="THDP-binding"/>
</dbReference>
<accession>A0ABY7BXR3</accession>
<dbReference type="CDD" id="cd07035">
    <property type="entry name" value="TPP_PYR_POX_like"/>
    <property type="match status" value="1"/>
</dbReference>
<dbReference type="InterPro" id="IPR045229">
    <property type="entry name" value="TPP_enz"/>
</dbReference>
<keyword evidence="2" id="KW-0786">Thiamine pyrophosphate</keyword>
<evidence type="ECO:0000256" key="1">
    <source>
        <dbReference type="ARBA" id="ARBA00007812"/>
    </source>
</evidence>
<keyword evidence="6" id="KW-1185">Reference proteome</keyword>
<gene>
    <name evidence="5" type="ORF">OH818_25700</name>
</gene>
<dbReference type="Pfam" id="PF02776">
    <property type="entry name" value="TPP_enzyme_N"/>
    <property type="match status" value="1"/>
</dbReference>
<dbReference type="Pfam" id="PF02775">
    <property type="entry name" value="TPP_enzyme_C"/>
    <property type="match status" value="1"/>
</dbReference>
<reference evidence="5" key="1">
    <citation type="submission" date="2022-12" db="EMBL/GenBank/DDBJ databases">
        <title>Jiella pelagia sp. nov., isolated from phosphonate enriched culture of Northwest Pacific surface seawater.</title>
        <authorList>
            <person name="Shin D.Y."/>
            <person name="Hwang C.Y."/>
        </authorList>
    </citation>
    <scope>NUCLEOTIDE SEQUENCE</scope>
    <source>
        <strain evidence="5">HL-NP1</strain>
    </source>
</reference>
<dbReference type="InterPro" id="IPR011766">
    <property type="entry name" value="TPP_enzyme_TPP-bd"/>
</dbReference>
<dbReference type="Gene3D" id="3.40.50.1220">
    <property type="entry name" value="TPP-binding domain"/>
    <property type="match status" value="1"/>
</dbReference>
<evidence type="ECO:0000313" key="6">
    <source>
        <dbReference type="Proteomes" id="UP001164020"/>
    </source>
</evidence>
<dbReference type="NCBIfam" id="NF005760">
    <property type="entry name" value="PRK07586.1"/>
    <property type="match status" value="1"/>
</dbReference>
<dbReference type="Gene3D" id="3.40.50.970">
    <property type="match status" value="2"/>
</dbReference>
<dbReference type="CDD" id="cd02002">
    <property type="entry name" value="TPP_BFDC"/>
    <property type="match status" value="1"/>
</dbReference>
<dbReference type="InterPro" id="IPR029035">
    <property type="entry name" value="DHS-like_NAD/FAD-binding_dom"/>
</dbReference>
<proteinExistence type="inferred from homology"/>
<evidence type="ECO:0000259" key="3">
    <source>
        <dbReference type="Pfam" id="PF02775"/>
    </source>
</evidence>
<organism evidence="5 6">
    <name type="scientific">Jiella pelagia</name>
    <dbReference type="NCBI Taxonomy" id="2986949"/>
    <lineage>
        <taxon>Bacteria</taxon>
        <taxon>Pseudomonadati</taxon>
        <taxon>Pseudomonadota</taxon>
        <taxon>Alphaproteobacteria</taxon>
        <taxon>Hyphomicrobiales</taxon>
        <taxon>Aurantimonadaceae</taxon>
        <taxon>Jiella</taxon>
    </lineage>
</organism>
<feature type="domain" description="Thiamine pyrophosphate enzyme TPP-binding" evidence="3">
    <location>
        <begin position="395"/>
        <end position="531"/>
    </location>
</feature>
<dbReference type="PANTHER" id="PTHR18968">
    <property type="entry name" value="THIAMINE PYROPHOSPHATE ENZYMES"/>
    <property type="match status" value="1"/>
</dbReference>
<dbReference type="Proteomes" id="UP001164020">
    <property type="component" value="Chromosome"/>
</dbReference>
<evidence type="ECO:0000259" key="4">
    <source>
        <dbReference type="Pfam" id="PF02776"/>
    </source>
</evidence>
<evidence type="ECO:0000313" key="5">
    <source>
        <dbReference type="EMBL" id="WAP68632.1"/>
    </source>
</evidence>
<dbReference type="PANTHER" id="PTHR18968:SF86">
    <property type="entry name" value="ACETOLACTATE SYNTHASE LARGE SUBUNIT ILVX-RELATED"/>
    <property type="match status" value="1"/>
</dbReference>
<evidence type="ECO:0000256" key="2">
    <source>
        <dbReference type="ARBA" id="ARBA00023052"/>
    </source>
</evidence>
<sequence>MDSDHKPAPKGGGQETNGAERLCDSLIAQGVDTCFANPGTSEMHFVGALDRRPQMRCVLGLFEGVVTGAADGYARMAEKPAATLLHTGPGLANGLANLHNAKRARTPLINVVGDHATYHLEYEAPLASDIDSLARPMSNWLARASHPDRVAAEAAEAWRAAVSTPGVATLVLPADMAWGPAEPAPIVPIERNALKRPDEGKVRSIAQEMKKPGRTVLLVGGRAVREGALSLIAAIAEKTGAEFVAETFNARIERGAGRVQVGKVPYAVDDAVAYLAGTERLILIDARPPVGFFAYPDKPSLLHDPAGSLHKLVETDEDLGEALALLADSLGVKLRQASATHRASAHDPAATLPQGPLTPESTCAIVAALLPEHSIVCDESVSAGGSFFPASYGSPRHDYLQLTGGSIGIGLPLGTGAAVACPDRRVVCLQADGSAMYTIQALWTQARERLGVTTVILSNRRYAILEHEMRNVGIREYGENARRMLRFDDPPLDWVALARGHGVEAARAETGEALADLLRAANSREEPFLIEAVI</sequence>
<feature type="domain" description="Thiamine pyrophosphate enzyme N-terminal TPP-binding" evidence="4">
    <location>
        <begin position="17"/>
        <end position="121"/>
    </location>
</feature>
<dbReference type="SUPFAM" id="SSF52518">
    <property type="entry name" value="Thiamin diphosphate-binding fold (THDP-binding)"/>
    <property type="match status" value="2"/>
</dbReference>
<dbReference type="InterPro" id="IPR012001">
    <property type="entry name" value="Thiamin_PyroP_enz_TPP-bd_dom"/>
</dbReference>
<dbReference type="SUPFAM" id="SSF52467">
    <property type="entry name" value="DHS-like NAD/FAD-binding domain"/>
    <property type="match status" value="1"/>
</dbReference>
<protein>
    <submittedName>
        <fullName evidence="5">Acetolactate synthase large subunit</fullName>
    </submittedName>
</protein>
<dbReference type="EMBL" id="CP114029">
    <property type="protein sequence ID" value="WAP68632.1"/>
    <property type="molecule type" value="Genomic_DNA"/>
</dbReference>